<dbReference type="AlphaFoldDB" id="A0AAC9LEK8"/>
<dbReference type="InterPro" id="IPR025164">
    <property type="entry name" value="Toastrack_DUF4097"/>
</dbReference>
<protein>
    <submittedName>
        <fullName evidence="3">DUF4098 family protein</fullName>
    </submittedName>
</protein>
<dbReference type="EMBL" id="CP016076">
    <property type="protein sequence ID" value="APU16227.1"/>
    <property type="molecule type" value="Genomic_DNA"/>
</dbReference>
<evidence type="ECO:0000313" key="4">
    <source>
        <dbReference type="Proteomes" id="UP000185511"/>
    </source>
</evidence>
<feature type="chain" id="PRO_5042110547" evidence="1">
    <location>
        <begin position="30"/>
        <end position="257"/>
    </location>
</feature>
<dbReference type="RefSeq" id="WP_075765292.1">
    <property type="nucleotide sequence ID" value="NZ_CP016076.1"/>
</dbReference>
<dbReference type="PROSITE" id="PS51257">
    <property type="entry name" value="PROKAR_LIPOPROTEIN"/>
    <property type="match status" value="1"/>
</dbReference>
<name>A0AAC9LEK8_9PSEU</name>
<accession>A0AAC9LEK8</accession>
<reference evidence="4" key="1">
    <citation type="submission" date="2016-06" db="EMBL/GenBank/DDBJ databases">
        <title>Complete genome sequence of Actinoalloteichus fjordicus DSM 46855 (=ADI127-17), type strain of the new species Actinoalloteichus fjordicus.</title>
        <authorList>
            <person name="Ruckert C."/>
            <person name="Nouioui I."/>
            <person name="Willmese J."/>
            <person name="van Wezel G."/>
            <person name="Klenk H.-P."/>
            <person name="Kalinowski J."/>
            <person name="Zotchev S.B."/>
        </authorList>
    </citation>
    <scope>NUCLEOTIDE SEQUENCE [LARGE SCALE GENOMIC DNA]</scope>
    <source>
        <strain evidence="4">ADI127-7</strain>
    </source>
</reference>
<organism evidence="3 4">
    <name type="scientific">Actinoalloteichus fjordicus</name>
    <dbReference type="NCBI Taxonomy" id="1612552"/>
    <lineage>
        <taxon>Bacteria</taxon>
        <taxon>Bacillati</taxon>
        <taxon>Actinomycetota</taxon>
        <taxon>Actinomycetes</taxon>
        <taxon>Pseudonocardiales</taxon>
        <taxon>Pseudonocardiaceae</taxon>
        <taxon>Actinoalloteichus</taxon>
    </lineage>
</organism>
<dbReference type="KEGG" id="acad:UA74_21010"/>
<proteinExistence type="predicted"/>
<evidence type="ECO:0000256" key="1">
    <source>
        <dbReference type="SAM" id="SignalP"/>
    </source>
</evidence>
<sequence>MITPRRRRLRTLLASGGALLGITVLSGCADVVDAADPEIRGFGPAAEHLVISVSDVEHLDVRSADVDEIEVTRWFAGSSFMGSTDAIWELDEDRLTLATDCSPFVIGRCDARYEVRVPSGVNVTIEGDSGEVSASGFDTDLTITTSSGRILIDDVGGALALSTESGELRGAGIRSSQADVTSASGEVELFFAEAPEELTTTAQSGEVTIVVPLAPYRVTTTTGSGNVTTQVPTDPNGPHSITVETDSGEITVTSVGS</sequence>
<dbReference type="Pfam" id="PF13349">
    <property type="entry name" value="DUF4097"/>
    <property type="match status" value="1"/>
</dbReference>
<feature type="signal peptide" evidence="1">
    <location>
        <begin position="1"/>
        <end position="29"/>
    </location>
</feature>
<keyword evidence="4" id="KW-1185">Reference proteome</keyword>
<gene>
    <name evidence="3" type="ORF">UA74_21010</name>
</gene>
<feature type="domain" description="DUF4097" evidence="2">
    <location>
        <begin position="122"/>
        <end position="253"/>
    </location>
</feature>
<evidence type="ECO:0000313" key="3">
    <source>
        <dbReference type="EMBL" id="APU16227.1"/>
    </source>
</evidence>
<dbReference type="Proteomes" id="UP000185511">
    <property type="component" value="Chromosome"/>
</dbReference>
<keyword evidence="1" id="KW-0732">Signal</keyword>
<evidence type="ECO:0000259" key="2">
    <source>
        <dbReference type="Pfam" id="PF13349"/>
    </source>
</evidence>